<dbReference type="Proteomes" id="UP001363151">
    <property type="component" value="Unassembled WGS sequence"/>
</dbReference>
<keyword evidence="4" id="KW-0472">Membrane</keyword>
<dbReference type="PROSITE" id="PS01180">
    <property type="entry name" value="CUB"/>
    <property type="match status" value="1"/>
</dbReference>
<keyword evidence="3" id="KW-1015">Disulfide bond</keyword>
<evidence type="ECO:0000256" key="3">
    <source>
        <dbReference type="ARBA" id="ARBA00023157"/>
    </source>
</evidence>
<feature type="transmembrane region" description="Helical" evidence="4">
    <location>
        <begin position="1297"/>
        <end position="1317"/>
    </location>
</feature>
<dbReference type="InterPro" id="IPR000859">
    <property type="entry name" value="CUB_dom"/>
</dbReference>
<reference evidence="7 8" key="1">
    <citation type="submission" date="2024-03" db="EMBL/GenBank/DDBJ databases">
        <title>Aureococcus anophagefferens CCMP1851 and Kratosvirus quantuckense: Draft genome of a second virus-susceptible host strain in the model system.</title>
        <authorList>
            <person name="Chase E."/>
            <person name="Truchon A.R."/>
            <person name="Schepens W."/>
            <person name="Wilhelm S.W."/>
        </authorList>
    </citation>
    <scope>NUCLEOTIDE SEQUENCE [LARGE SCALE GENOMIC DNA]</scope>
    <source>
        <strain evidence="7 8">CCMP1851</strain>
    </source>
</reference>
<feature type="transmembrane region" description="Helical" evidence="4">
    <location>
        <begin position="1026"/>
        <end position="1043"/>
    </location>
</feature>
<keyword evidence="8" id="KW-1185">Reference proteome</keyword>
<keyword evidence="2" id="KW-0677">Repeat</keyword>
<gene>
    <name evidence="7" type="ORF">SO694_00049275</name>
</gene>
<protein>
    <recommendedName>
        <fullName evidence="6">CUB domain-containing protein</fullName>
    </recommendedName>
</protein>
<sequence length="1697" mass="178868">MWRLLAALLLAPAAATTPLRFAYDPQGHPYDVACARDLFGAAGVDVRCFELADPYLALDNGEADVVVVDSTTFGSMVYGWSTHFHLDFAQSYLPSFDIAESGGVMRLYTAWKSGAIDGAFCRAELCEDLYADGARLLMSASLFGSYSQPTWTMLVTSRAFAAARGDDLAAFLGVAAAADAHYIEEGAAGKSSYWPVRREDEFLAAIADAHEYLGPGTSRYDPADSGDRSHVQQTLFAVEILSKDEQLSCAWFATAGCTASIALSSMIAQAQFLVSRKIAPAGADPALALAAFSRIFDGSYLNASADYDLEALMDAASGRAYGSRPADAFEIAPGASSCAFSAGIYGERNATRLPPGSGAFSEGSGPNATYGRKWACAWLLEGGARTEIVVGDHAIWHGDALRFYGGNSSDGEPLGSLTGAGAGVVVRHDGPIFVEWLTASFEALAGTGDPASVASIRELRAPLGAYAGALDADGWAATYDSDAAACGDCSGRGACDAATGLCRCDAGFGGGDCAREACFGTTRAPEGATAGSFASQPGAPLAGTYDNDLACAFAVAAAPGRVVVFEITYDLQETFDFLSVVAAGSAPTRLTGAGAATLAAAAGDDGEVRLELLTDAIGRAGGFAADFYVVDAFCDHDATCGGRGACGDDGACACDVGWTSLSCGSPRCAFDGDVAGDVIDFASQPEGRAVPAFAACASSLTVASAGAVRFDVETFDLEPDSGDAMTISSNGASLFTLRTATCEFDENCGEEWMTGVCADGLCGVRELLEVDVAAGDVLTLSFATDRSDDGHVYGGARVYGEKVVACAEAGGRCPDNGGVCVGGHTTMCYDNATFHPNDCSCETSCDRGCPDGTYAPDAGSPTCTSCPANAMTSGVVGSTDVLACNCMPGHYSRTWPVGDCKSCDGEYATCDGGLAQPFPDRYYWTNPVADHEAEVLRCRFTFVCLGGSRPAACAGAYAESHNGTCRGPWGEPLALEAPEKWCDYGKDAFQPMCEDLETSADGVSYWSFSTQTYRCPAEGYRTAKTALAWFLLFLLFIFINDVVRPRFSVLDVVLDSFQDLGVISGFWLYWPPQLDALFAIYNIALFDVDMYLPSCSFPVWGFTHTFYLMIAMPLFYGVYGVCYTLALTDRGAEDWLETVGSTISFLFGSTPSLLSYTLGTFACRDIVGYGSMLVDAPEESCSTTQVANMRLVAVVYLAVLVVGVPALVLGRMWYLRKRNRLCEPEARRASAPPRAPPSQKNHAGPRVCVVQSKLNPFLEPVLNLFELLGLCMSILVLALGMLTTSQGLIAEASETRWWVFLFYVSQAGYVGLAVRFATAEVNDVASQNYASRSITTALRKLASPTPRPSLLRKMSSRLLAPSSPSTPPKLRIEGLGVEETKVADPTGSSPSWRALGGVAARVKRDASRTVVAAGAAGVAAGTLAASGAKSAVEAVGIDVDRVIGGVSDVTGTLAASGANQDLELVRTFKGPMLRSFCMSPYFRDGGAAVLDEWVALEAIMKPYVADTSITNNYSNSHEARFYRNILDAVPVLLEVMVDAGEDARRTIAAAIHLLSEETRRRDQWGASPVIADNIEGIDRPSRRAYSAYLKHRSASNIQRALRKAKFRAVIKAALATVRKPGPPSSVSLEVKNDDATPGAYSFTKRLFETEPVAGGAPEPICSDGGGGLFSCDGSDAVCDRDDGSIPVLNLADVQHAQ</sequence>
<feature type="transmembrane region" description="Helical" evidence="4">
    <location>
        <begin position="1261"/>
        <end position="1282"/>
    </location>
</feature>
<evidence type="ECO:0000259" key="6">
    <source>
        <dbReference type="PROSITE" id="PS01180"/>
    </source>
</evidence>
<keyword evidence="4" id="KW-1133">Transmembrane helix</keyword>
<dbReference type="Gene3D" id="2.10.50.10">
    <property type="entry name" value="Tumor Necrosis Factor Receptor, subunit A, domain 2"/>
    <property type="match status" value="1"/>
</dbReference>
<dbReference type="InterPro" id="IPR051216">
    <property type="entry name" value="Teneurin"/>
</dbReference>
<feature type="transmembrane region" description="Helical" evidence="4">
    <location>
        <begin position="1106"/>
        <end position="1126"/>
    </location>
</feature>
<evidence type="ECO:0000313" key="8">
    <source>
        <dbReference type="Proteomes" id="UP001363151"/>
    </source>
</evidence>
<dbReference type="PANTHER" id="PTHR11219:SF69">
    <property type="entry name" value="TENEURIN-A"/>
    <property type="match status" value="1"/>
</dbReference>
<keyword evidence="1" id="KW-0245">EGF-like domain</keyword>
<feature type="transmembrane region" description="Helical" evidence="4">
    <location>
        <begin position="1191"/>
        <end position="1210"/>
    </location>
</feature>
<dbReference type="PROSITE" id="PS00022">
    <property type="entry name" value="EGF_1"/>
    <property type="match status" value="1"/>
</dbReference>
<evidence type="ECO:0000256" key="5">
    <source>
        <dbReference type="SAM" id="SignalP"/>
    </source>
</evidence>
<comment type="caution">
    <text evidence="7">The sequence shown here is derived from an EMBL/GenBank/DDBJ whole genome shotgun (WGS) entry which is preliminary data.</text>
</comment>
<accession>A0ABR1G908</accession>
<dbReference type="PROSITE" id="PS01186">
    <property type="entry name" value="EGF_2"/>
    <property type="match status" value="2"/>
</dbReference>
<feature type="domain" description="CUB" evidence="6">
    <location>
        <begin position="518"/>
        <end position="630"/>
    </location>
</feature>
<keyword evidence="5" id="KW-0732">Signal</keyword>
<feature type="chain" id="PRO_5046694485" description="CUB domain-containing protein" evidence="5">
    <location>
        <begin position="16"/>
        <end position="1697"/>
    </location>
</feature>
<organism evidence="7 8">
    <name type="scientific">Aureococcus anophagefferens</name>
    <name type="common">Harmful bloom alga</name>
    <dbReference type="NCBI Taxonomy" id="44056"/>
    <lineage>
        <taxon>Eukaryota</taxon>
        <taxon>Sar</taxon>
        <taxon>Stramenopiles</taxon>
        <taxon>Ochrophyta</taxon>
        <taxon>Pelagophyceae</taxon>
        <taxon>Pelagomonadales</taxon>
        <taxon>Pelagomonadaceae</taxon>
        <taxon>Aureococcus</taxon>
    </lineage>
</organism>
<keyword evidence="4" id="KW-0812">Transmembrane</keyword>
<evidence type="ECO:0000256" key="2">
    <source>
        <dbReference type="ARBA" id="ARBA00022737"/>
    </source>
</evidence>
<dbReference type="InterPro" id="IPR000742">
    <property type="entry name" value="EGF"/>
</dbReference>
<feature type="signal peptide" evidence="5">
    <location>
        <begin position="1"/>
        <end position="15"/>
    </location>
</feature>
<evidence type="ECO:0000256" key="1">
    <source>
        <dbReference type="ARBA" id="ARBA00022536"/>
    </source>
</evidence>
<name>A0ABR1G908_AURAN</name>
<dbReference type="EMBL" id="JBBJCI010000078">
    <property type="protein sequence ID" value="KAK7249493.1"/>
    <property type="molecule type" value="Genomic_DNA"/>
</dbReference>
<evidence type="ECO:0000313" key="7">
    <source>
        <dbReference type="EMBL" id="KAK7249493.1"/>
    </source>
</evidence>
<dbReference type="Gene3D" id="3.40.190.10">
    <property type="entry name" value="Periplasmic binding protein-like II"/>
    <property type="match status" value="1"/>
</dbReference>
<proteinExistence type="predicted"/>
<dbReference type="PANTHER" id="PTHR11219">
    <property type="entry name" value="TENEURIN AND N-ACETYLGLUCOSAMINE-1-PHOSPHODIESTER ALPHA-N-ACETYLGLUCOSAMINIDASE"/>
    <property type="match status" value="1"/>
</dbReference>
<evidence type="ECO:0000256" key="4">
    <source>
        <dbReference type="SAM" id="Phobius"/>
    </source>
</evidence>